<gene>
    <name evidence="1" type="ORF">OG469_06110</name>
</gene>
<dbReference type="RefSeq" id="WP_329500296.1">
    <property type="nucleotide sequence ID" value="NZ_CP108460.1"/>
</dbReference>
<organism evidence="1 2">
    <name type="scientific">Kitasatospora herbaricolor</name>
    <dbReference type="NCBI Taxonomy" id="68217"/>
    <lineage>
        <taxon>Bacteria</taxon>
        <taxon>Bacillati</taxon>
        <taxon>Actinomycetota</taxon>
        <taxon>Actinomycetes</taxon>
        <taxon>Kitasatosporales</taxon>
        <taxon>Streptomycetaceae</taxon>
        <taxon>Kitasatospora</taxon>
    </lineage>
</organism>
<proteinExistence type="predicted"/>
<sequence length="136" mass="13792">MTSTSGSREPSGMVHMSISGAPPVANVVADTVGQSFKLIVVPGLGAAGDYVSPADQVVRTRWQVDTSAPLEEGAARPVALADAGAGPVKVELSGRNDAVAKVDALIRGRFRAGPPAGISQAFEVWPGSPPHAAARP</sequence>
<protein>
    <submittedName>
        <fullName evidence="1">Uncharacterized protein</fullName>
    </submittedName>
</protein>
<dbReference type="Proteomes" id="UP001432014">
    <property type="component" value="Chromosome"/>
</dbReference>
<keyword evidence="2" id="KW-1185">Reference proteome</keyword>
<dbReference type="EMBL" id="CP108482">
    <property type="protein sequence ID" value="WUS55126.1"/>
    <property type="molecule type" value="Genomic_DNA"/>
</dbReference>
<evidence type="ECO:0000313" key="1">
    <source>
        <dbReference type="EMBL" id="WUS55126.1"/>
    </source>
</evidence>
<reference evidence="1 2" key="1">
    <citation type="submission" date="2022-10" db="EMBL/GenBank/DDBJ databases">
        <title>The complete genomes of actinobacterial strains from the NBC collection.</title>
        <authorList>
            <person name="Joergensen T.S."/>
            <person name="Alvarez Arevalo M."/>
            <person name="Sterndorff E.B."/>
            <person name="Faurdal D."/>
            <person name="Vuksanovic O."/>
            <person name="Mourched A.-S."/>
            <person name="Charusanti P."/>
            <person name="Shaw S."/>
            <person name="Blin K."/>
            <person name="Weber T."/>
        </authorList>
    </citation>
    <scope>NUCLEOTIDE SEQUENCE [LARGE SCALE GENOMIC DNA]</scope>
    <source>
        <strain evidence="1 2">NBC_01247</strain>
    </source>
</reference>
<accession>A0ABZ1W2Q2</accession>
<name>A0ABZ1W2Q2_9ACTN</name>
<evidence type="ECO:0000313" key="2">
    <source>
        <dbReference type="Proteomes" id="UP001432014"/>
    </source>
</evidence>